<evidence type="ECO:0000256" key="3">
    <source>
        <dbReference type="ARBA" id="ARBA00022692"/>
    </source>
</evidence>
<evidence type="ECO:0000256" key="1">
    <source>
        <dbReference type="ARBA" id="ARBA00004141"/>
    </source>
</evidence>
<dbReference type="InterPro" id="IPR050920">
    <property type="entry name" value="Nematode_rcpt-like_delta"/>
</dbReference>
<evidence type="ECO:0000313" key="7">
    <source>
        <dbReference type="EMBL" id="GMS94399.1"/>
    </source>
</evidence>
<keyword evidence="8" id="KW-1185">Reference proteome</keyword>
<keyword evidence="4 6" id="KW-1133">Transmembrane helix</keyword>
<evidence type="ECO:0000256" key="5">
    <source>
        <dbReference type="ARBA" id="ARBA00023136"/>
    </source>
</evidence>
<feature type="non-terminal residue" evidence="7">
    <location>
        <position position="220"/>
    </location>
</feature>
<comment type="similarity">
    <text evidence="2">Belongs to the nematode receptor-like protein srd family.</text>
</comment>
<dbReference type="PANTHER" id="PTHR22945">
    <property type="entry name" value="SERPENTINE RECEPTOR, CLASS D DELTA"/>
    <property type="match status" value="1"/>
</dbReference>
<evidence type="ECO:0000256" key="4">
    <source>
        <dbReference type="ARBA" id="ARBA00022989"/>
    </source>
</evidence>
<feature type="transmembrane region" description="Helical" evidence="6">
    <location>
        <begin position="115"/>
        <end position="136"/>
    </location>
</feature>
<sequence length="220" mass="25030">FYVSSLALNALLISLITITTPTYLLCYSLVLLYMAVVEISTAVSGLLIFKRTLTTPSFYISVIGGICHNWYPSLCQSINAIHLAGVAHYAVMIGFCSCYRYYVIAFSRDEPKRRNVLMALVLIHLPTIAIYTNFAFAPLLKDRDLERAMNESHPEYHHVEREMLLVTRRDFSVFLALFWIQFLIVPVCIIVIISTVRINSILASLDHMSAHSKMRHAQIL</sequence>
<reference evidence="7" key="1">
    <citation type="submission" date="2023-10" db="EMBL/GenBank/DDBJ databases">
        <title>Genome assembly of Pristionchus species.</title>
        <authorList>
            <person name="Yoshida K."/>
            <person name="Sommer R.J."/>
        </authorList>
    </citation>
    <scope>NUCLEOTIDE SEQUENCE</scope>
    <source>
        <strain evidence="7">RS0144</strain>
    </source>
</reference>
<evidence type="ECO:0000256" key="6">
    <source>
        <dbReference type="SAM" id="Phobius"/>
    </source>
</evidence>
<evidence type="ECO:0008006" key="9">
    <source>
        <dbReference type="Google" id="ProtNLM"/>
    </source>
</evidence>
<name>A0AAV5TJA6_9BILA</name>
<accession>A0AAV5TJA6</accession>
<dbReference type="EMBL" id="BTSX01000004">
    <property type="protein sequence ID" value="GMS94399.1"/>
    <property type="molecule type" value="Genomic_DNA"/>
</dbReference>
<protein>
    <recommendedName>
        <fullName evidence="9">G protein-coupled receptor</fullName>
    </recommendedName>
</protein>
<feature type="transmembrane region" description="Helical" evidence="6">
    <location>
        <begin position="6"/>
        <end position="25"/>
    </location>
</feature>
<proteinExistence type="inferred from homology"/>
<feature type="non-terminal residue" evidence="7">
    <location>
        <position position="1"/>
    </location>
</feature>
<organism evidence="7 8">
    <name type="scientific">Pristionchus entomophagus</name>
    <dbReference type="NCBI Taxonomy" id="358040"/>
    <lineage>
        <taxon>Eukaryota</taxon>
        <taxon>Metazoa</taxon>
        <taxon>Ecdysozoa</taxon>
        <taxon>Nematoda</taxon>
        <taxon>Chromadorea</taxon>
        <taxon>Rhabditida</taxon>
        <taxon>Rhabditina</taxon>
        <taxon>Diplogasteromorpha</taxon>
        <taxon>Diplogasteroidea</taxon>
        <taxon>Neodiplogasteridae</taxon>
        <taxon>Pristionchus</taxon>
    </lineage>
</organism>
<evidence type="ECO:0000313" key="8">
    <source>
        <dbReference type="Proteomes" id="UP001432027"/>
    </source>
</evidence>
<feature type="transmembrane region" description="Helical" evidence="6">
    <location>
        <begin position="171"/>
        <end position="193"/>
    </location>
</feature>
<evidence type="ECO:0000256" key="2">
    <source>
        <dbReference type="ARBA" id="ARBA00009166"/>
    </source>
</evidence>
<dbReference type="AlphaFoldDB" id="A0AAV5TJA6"/>
<dbReference type="Proteomes" id="UP001432027">
    <property type="component" value="Unassembled WGS sequence"/>
</dbReference>
<feature type="transmembrane region" description="Helical" evidence="6">
    <location>
        <begin position="80"/>
        <end position="103"/>
    </location>
</feature>
<dbReference type="Pfam" id="PF10317">
    <property type="entry name" value="7TM_GPCR_Srd"/>
    <property type="match status" value="1"/>
</dbReference>
<comment type="caution">
    <text evidence="7">The sequence shown here is derived from an EMBL/GenBank/DDBJ whole genome shotgun (WGS) entry which is preliminary data.</text>
</comment>
<dbReference type="PANTHER" id="PTHR22945:SF40">
    <property type="entry name" value="SERPENTINE RECEPTOR, CLASS D (DELTA)-RELATED"/>
    <property type="match status" value="1"/>
</dbReference>
<dbReference type="InterPro" id="IPR019421">
    <property type="entry name" value="7TM_GPCR_serpentine_rcpt_Srd"/>
</dbReference>
<gene>
    <name evidence="7" type="ORF">PENTCL1PPCAC_16574</name>
</gene>
<comment type="subcellular location">
    <subcellularLocation>
        <location evidence="1">Membrane</location>
        <topology evidence="1">Multi-pass membrane protein</topology>
    </subcellularLocation>
</comment>
<dbReference type="GO" id="GO:0016020">
    <property type="term" value="C:membrane"/>
    <property type="evidence" value="ECO:0007669"/>
    <property type="project" value="UniProtKB-SubCell"/>
</dbReference>
<keyword evidence="3 6" id="KW-0812">Transmembrane</keyword>
<keyword evidence="5 6" id="KW-0472">Membrane</keyword>